<dbReference type="Proteomes" id="UP000216943">
    <property type="component" value="Unassembled WGS sequence"/>
</dbReference>
<sequence>MAKALFKFLNLMNASIAPVQTISPVQSQKNEPNNQNNDFDILFKIFRNGYDEKFETERVNKPVEVLVRIVDNVDFSEYDKTKEITNIITQYDQQNGDFVNSLKSELLDLQVARYSHTSPYITFILKNRKNLEHNLLKLASSEKTIVVNSNENIDEALEESGG</sequence>
<evidence type="ECO:0000313" key="2">
    <source>
        <dbReference type="Proteomes" id="UP000216943"/>
    </source>
</evidence>
<organism evidence="1 2">
    <name type="scientific">Mycoplasmopsis agassizii</name>
    <dbReference type="NCBI Taxonomy" id="33922"/>
    <lineage>
        <taxon>Bacteria</taxon>
        <taxon>Bacillati</taxon>
        <taxon>Mycoplasmatota</taxon>
        <taxon>Mycoplasmoidales</taxon>
        <taxon>Metamycoplasmataceae</taxon>
        <taxon>Mycoplasmopsis</taxon>
    </lineage>
</organism>
<accession>A0A269TL27</accession>
<dbReference type="AlphaFoldDB" id="A0A269TL27"/>
<gene>
    <name evidence="1" type="ORF">CJJ23_00270</name>
</gene>
<name>A0A269TL27_9BACT</name>
<comment type="caution">
    <text evidence="1">The sequence shown here is derived from an EMBL/GenBank/DDBJ whole genome shotgun (WGS) entry which is preliminary data.</text>
</comment>
<proteinExistence type="predicted"/>
<reference evidence="2" key="1">
    <citation type="submission" date="2017-08" db="EMBL/GenBank/DDBJ databases">
        <authorList>
            <person name="Alvarez-Ponce D."/>
            <person name="Weitzman C.L."/>
            <person name="Tillett R.L."/>
            <person name="Sandmeier F.C."/>
            <person name="Tracy C.R."/>
        </authorList>
    </citation>
    <scope>NUCLEOTIDE SEQUENCE [LARGE SCALE GENOMIC DNA]</scope>
    <source>
        <strain evidence="2">723</strain>
    </source>
</reference>
<evidence type="ECO:0000313" key="1">
    <source>
        <dbReference type="EMBL" id="PAK21766.1"/>
    </source>
</evidence>
<dbReference type="EMBL" id="NQNY01000001">
    <property type="protein sequence ID" value="PAK21766.1"/>
    <property type="molecule type" value="Genomic_DNA"/>
</dbReference>
<protein>
    <submittedName>
        <fullName evidence="1">Uncharacterized protein</fullName>
    </submittedName>
</protein>